<dbReference type="AlphaFoldDB" id="E4YH09"/>
<sequence length="191" mass="22738">MLDEMHRRKVEKDIADLKKLIDQHFVQRKKDEEDLDSLRGRIANRKIVRDQQIQARNQKLKAREAQLALEKDKREAIENRRKAEEEERKKATMAAIQYATSNPKKRLQKKGGNKQEKKKILAARRKNGNIDHLTGPQLAEKAQEFFKHFTEINEDKYNLEITLQKHQYTLKLLRQRVHDLVGRQNKINTRK</sequence>
<evidence type="ECO:0000256" key="1">
    <source>
        <dbReference type="ARBA" id="ARBA00003363"/>
    </source>
</evidence>
<accession>E4YH09</accession>
<keyword evidence="3" id="KW-0514">Muscle protein</keyword>
<dbReference type="InterPro" id="IPR001978">
    <property type="entry name" value="Troponin"/>
</dbReference>
<protein>
    <submittedName>
        <fullName evidence="6">Uncharacterized protein</fullName>
    </submittedName>
</protein>
<dbReference type="PANTHER" id="PTHR11521:SF1">
    <property type="entry name" value="TROPONIN T, SKELETAL MUSCLE"/>
    <property type="match status" value="1"/>
</dbReference>
<feature type="compositionally biased region" description="Basic residues" evidence="5">
    <location>
        <begin position="103"/>
        <end position="112"/>
    </location>
</feature>
<evidence type="ECO:0000256" key="2">
    <source>
        <dbReference type="ARBA" id="ARBA00008330"/>
    </source>
</evidence>
<evidence type="ECO:0000256" key="3">
    <source>
        <dbReference type="ARBA" id="ARBA00023179"/>
    </source>
</evidence>
<keyword evidence="4" id="KW-0175">Coiled coil</keyword>
<evidence type="ECO:0000256" key="5">
    <source>
        <dbReference type="SAM" id="MobiDB-lite"/>
    </source>
</evidence>
<dbReference type="GO" id="GO:0006937">
    <property type="term" value="P:regulation of muscle contraction"/>
    <property type="evidence" value="ECO:0007669"/>
    <property type="project" value="InterPro"/>
</dbReference>
<dbReference type="InterPro" id="IPR027707">
    <property type="entry name" value="TNNT"/>
</dbReference>
<proteinExistence type="inferred from homology"/>
<dbReference type="InterPro" id="IPR038077">
    <property type="entry name" value="Troponin_sf"/>
</dbReference>
<dbReference type="Pfam" id="PF00992">
    <property type="entry name" value="Troponin"/>
    <property type="match status" value="1"/>
</dbReference>
<name>E4YH09_OIKDI</name>
<comment type="function">
    <text evidence="1">Troponin T is the tropomyosin-binding subunit of troponin, the thin filament regulatory complex which confers calcium-sensitivity to striated muscle actomyosin ATPase activity.</text>
</comment>
<dbReference type="Gene3D" id="1.20.5.350">
    <property type="match status" value="1"/>
</dbReference>
<dbReference type="GO" id="GO:0045214">
    <property type="term" value="P:sarcomere organization"/>
    <property type="evidence" value="ECO:0007669"/>
    <property type="project" value="TreeGrafter"/>
</dbReference>
<dbReference type="PANTHER" id="PTHR11521">
    <property type="entry name" value="TROPONIN T"/>
    <property type="match status" value="1"/>
</dbReference>
<evidence type="ECO:0000313" key="6">
    <source>
        <dbReference type="EMBL" id="CBY34783.1"/>
    </source>
</evidence>
<dbReference type="EMBL" id="FN654544">
    <property type="protein sequence ID" value="CBY34783.1"/>
    <property type="molecule type" value="Genomic_DNA"/>
</dbReference>
<reference evidence="6" key="1">
    <citation type="journal article" date="2010" name="Science">
        <title>Plasticity of animal genome architecture unmasked by rapid evolution of a pelagic tunicate.</title>
        <authorList>
            <person name="Denoeud F."/>
            <person name="Henriet S."/>
            <person name="Mungpakdee S."/>
            <person name="Aury J.M."/>
            <person name="Da Silva C."/>
            <person name="Brinkmann H."/>
            <person name="Mikhaleva J."/>
            <person name="Olsen L.C."/>
            <person name="Jubin C."/>
            <person name="Canestro C."/>
            <person name="Bouquet J.M."/>
            <person name="Danks G."/>
            <person name="Poulain J."/>
            <person name="Campsteijn C."/>
            <person name="Adamski M."/>
            <person name="Cross I."/>
            <person name="Yadetie F."/>
            <person name="Muffato M."/>
            <person name="Louis A."/>
            <person name="Butcher S."/>
            <person name="Tsagkogeorga G."/>
            <person name="Konrad A."/>
            <person name="Singh S."/>
            <person name="Jensen M.F."/>
            <person name="Cong E.H."/>
            <person name="Eikeseth-Otteraa H."/>
            <person name="Noel B."/>
            <person name="Anthouard V."/>
            <person name="Porcel B.M."/>
            <person name="Kachouri-Lafond R."/>
            <person name="Nishino A."/>
            <person name="Ugolini M."/>
            <person name="Chourrout P."/>
            <person name="Nishida H."/>
            <person name="Aasland R."/>
            <person name="Huzurbazar S."/>
            <person name="Westhof E."/>
            <person name="Delsuc F."/>
            <person name="Lehrach H."/>
            <person name="Reinhardt R."/>
            <person name="Weissenbach J."/>
            <person name="Roy S.W."/>
            <person name="Artiguenave F."/>
            <person name="Postlethwait J.H."/>
            <person name="Manak J.R."/>
            <person name="Thompson E.M."/>
            <person name="Jaillon O."/>
            <person name="Du Pasquier L."/>
            <person name="Boudinot P."/>
            <person name="Liberles D.A."/>
            <person name="Volff J.N."/>
            <person name="Philippe H."/>
            <person name="Lenhard B."/>
            <person name="Roest Crollius H."/>
            <person name="Wincker P."/>
            <person name="Chourrout D."/>
        </authorList>
    </citation>
    <scope>NUCLEOTIDE SEQUENCE [LARGE SCALE GENOMIC DNA]</scope>
</reference>
<gene>
    <name evidence="6" type="ORF">GSOID_T00024820001</name>
</gene>
<dbReference type="GO" id="GO:0006936">
    <property type="term" value="P:muscle contraction"/>
    <property type="evidence" value="ECO:0007669"/>
    <property type="project" value="TreeGrafter"/>
</dbReference>
<dbReference type="Proteomes" id="UP000011014">
    <property type="component" value="Unassembled WGS sequence"/>
</dbReference>
<dbReference type="SUPFAM" id="SSF90250">
    <property type="entry name" value="Troponin coil-coiled subunits"/>
    <property type="match status" value="1"/>
</dbReference>
<feature type="region of interest" description="Disordered" evidence="5">
    <location>
        <begin position="98"/>
        <end position="119"/>
    </location>
</feature>
<comment type="similarity">
    <text evidence="2">Belongs to the troponin T family.</text>
</comment>
<feature type="coiled-coil region" evidence="4">
    <location>
        <begin position="55"/>
        <end position="94"/>
    </location>
</feature>
<dbReference type="GO" id="GO:0005861">
    <property type="term" value="C:troponin complex"/>
    <property type="evidence" value="ECO:0007669"/>
    <property type="project" value="InterPro"/>
</dbReference>
<evidence type="ECO:0000256" key="4">
    <source>
        <dbReference type="SAM" id="Coils"/>
    </source>
</evidence>
<organism evidence="6">
    <name type="scientific">Oikopleura dioica</name>
    <name type="common">Tunicate</name>
    <dbReference type="NCBI Taxonomy" id="34765"/>
    <lineage>
        <taxon>Eukaryota</taxon>
        <taxon>Metazoa</taxon>
        <taxon>Chordata</taxon>
        <taxon>Tunicata</taxon>
        <taxon>Appendicularia</taxon>
        <taxon>Copelata</taxon>
        <taxon>Oikopleuridae</taxon>
        <taxon>Oikopleura</taxon>
    </lineage>
</organism>
<dbReference type="GO" id="GO:0005523">
    <property type="term" value="F:tropomyosin binding"/>
    <property type="evidence" value="ECO:0007669"/>
    <property type="project" value="TreeGrafter"/>
</dbReference>